<keyword evidence="8" id="KW-1185">Reference proteome</keyword>
<name>A0ABW8ARQ9_9ACTN</name>
<dbReference type="Proteomes" id="UP001612915">
    <property type="component" value="Unassembled WGS sequence"/>
</dbReference>
<feature type="domain" description="NfeD-like C-terminal" evidence="6">
    <location>
        <begin position="88"/>
        <end position="145"/>
    </location>
</feature>
<dbReference type="PANTHER" id="PTHR33507">
    <property type="entry name" value="INNER MEMBRANE PROTEIN YBBJ"/>
    <property type="match status" value="1"/>
</dbReference>
<dbReference type="EMBL" id="JBITLV010000006">
    <property type="protein sequence ID" value="MFI7589051.1"/>
    <property type="molecule type" value="Genomic_DNA"/>
</dbReference>
<evidence type="ECO:0000256" key="4">
    <source>
        <dbReference type="ARBA" id="ARBA00023136"/>
    </source>
</evidence>
<evidence type="ECO:0000256" key="1">
    <source>
        <dbReference type="ARBA" id="ARBA00004141"/>
    </source>
</evidence>
<comment type="caution">
    <text evidence="7">The sequence shown here is derived from an EMBL/GenBank/DDBJ whole genome shotgun (WGS) entry which is preliminary data.</text>
</comment>
<evidence type="ECO:0000256" key="5">
    <source>
        <dbReference type="SAM" id="Phobius"/>
    </source>
</evidence>
<protein>
    <submittedName>
        <fullName evidence="7">NfeD family protein</fullName>
    </submittedName>
</protein>
<evidence type="ECO:0000256" key="2">
    <source>
        <dbReference type="ARBA" id="ARBA00022692"/>
    </source>
</evidence>
<dbReference type="RefSeq" id="WP_398283361.1">
    <property type="nucleotide sequence ID" value="NZ_JBITLV010000006.1"/>
</dbReference>
<sequence>MDWLQESPWLAWLGVALLAGVVEVLTLDFVFVMIAGGAVIASVTAALGAPFAVQVLVFAVASVLLLFTVRPILKRWAATTPIHVTNAGALVGREALVLEPVTDRTGQVKLAGEVWTARTAGGAALTTGARVVVLRIDGATAVVGPEVPAV</sequence>
<proteinExistence type="predicted"/>
<dbReference type="InterPro" id="IPR012340">
    <property type="entry name" value="NA-bd_OB-fold"/>
</dbReference>
<dbReference type="PANTHER" id="PTHR33507:SF3">
    <property type="entry name" value="INNER MEMBRANE PROTEIN YBBJ"/>
    <property type="match status" value="1"/>
</dbReference>
<evidence type="ECO:0000313" key="8">
    <source>
        <dbReference type="Proteomes" id="UP001612915"/>
    </source>
</evidence>
<gene>
    <name evidence="7" type="ORF">ACIB24_18465</name>
</gene>
<dbReference type="SUPFAM" id="SSF141322">
    <property type="entry name" value="NfeD domain-like"/>
    <property type="match status" value="1"/>
</dbReference>
<dbReference type="Gene3D" id="2.40.50.140">
    <property type="entry name" value="Nucleic acid-binding proteins"/>
    <property type="match status" value="1"/>
</dbReference>
<organism evidence="7 8">
    <name type="scientific">Spongisporangium articulatum</name>
    <dbReference type="NCBI Taxonomy" id="3362603"/>
    <lineage>
        <taxon>Bacteria</taxon>
        <taxon>Bacillati</taxon>
        <taxon>Actinomycetota</taxon>
        <taxon>Actinomycetes</taxon>
        <taxon>Kineosporiales</taxon>
        <taxon>Kineosporiaceae</taxon>
        <taxon>Spongisporangium</taxon>
    </lineage>
</organism>
<accession>A0ABW8ARQ9</accession>
<dbReference type="InterPro" id="IPR002810">
    <property type="entry name" value="NfeD-like_C"/>
</dbReference>
<keyword evidence="4 5" id="KW-0472">Membrane</keyword>
<feature type="transmembrane region" description="Helical" evidence="5">
    <location>
        <begin position="47"/>
        <end position="67"/>
    </location>
</feature>
<feature type="transmembrane region" description="Helical" evidence="5">
    <location>
        <begin position="12"/>
        <end position="41"/>
    </location>
</feature>
<comment type="subcellular location">
    <subcellularLocation>
        <location evidence="1">Membrane</location>
        <topology evidence="1">Multi-pass membrane protein</topology>
    </subcellularLocation>
</comment>
<evidence type="ECO:0000256" key="3">
    <source>
        <dbReference type="ARBA" id="ARBA00022989"/>
    </source>
</evidence>
<evidence type="ECO:0000313" key="7">
    <source>
        <dbReference type="EMBL" id="MFI7589051.1"/>
    </source>
</evidence>
<evidence type="ECO:0000259" key="6">
    <source>
        <dbReference type="Pfam" id="PF01957"/>
    </source>
</evidence>
<keyword evidence="3 5" id="KW-1133">Transmembrane helix</keyword>
<reference evidence="7 8" key="1">
    <citation type="submission" date="2024-10" db="EMBL/GenBank/DDBJ databases">
        <title>The Natural Products Discovery Center: Release of the First 8490 Sequenced Strains for Exploring Actinobacteria Biosynthetic Diversity.</title>
        <authorList>
            <person name="Kalkreuter E."/>
            <person name="Kautsar S.A."/>
            <person name="Yang D."/>
            <person name="Bader C.D."/>
            <person name="Teijaro C.N."/>
            <person name="Fluegel L."/>
            <person name="Davis C.M."/>
            <person name="Simpson J.R."/>
            <person name="Lauterbach L."/>
            <person name="Steele A.D."/>
            <person name="Gui C."/>
            <person name="Meng S."/>
            <person name="Li G."/>
            <person name="Viehrig K."/>
            <person name="Ye F."/>
            <person name="Su P."/>
            <person name="Kiefer A.F."/>
            <person name="Nichols A."/>
            <person name="Cepeda A.J."/>
            <person name="Yan W."/>
            <person name="Fan B."/>
            <person name="Jiang Y."/>
            <person name="Adhikari A."/>
            <person name="Zheng C.-J."/>
            <person name="Schuster L."/>
            <person name="Cowan T.M."/>
            <person name="Smanski M.J."/>
            <person name="Chevrette M.G."/>
            <person name="De Carvalho L.P.S."/>
            <person name="Shen B."/>
        </authorList>
    </citation>
    <scope>NUCLEOTIDE SEQUENCE [LARGE SCALE GENOMIC DNA]</scope>
    <source>
        <strain evidence="7 8">NPDC049639</strain>
    </source>
</reference>
<dbReference type="InterPro" id="IPR052165">
    <property type="entry name" value="Membrane_assoc_protease"/>
</dbReference>
<keyword evidence="2 5" id="KW-0812">Transmembrane</keyword>
<dbReference type="Pfam" id="PF01957">
    <property type="entry name" value="NfeD"/>
    <property type="match status" value="1"/>
</dbReference>